<reference evidence="4" key="1">
    <citation type="submission" date="2018-05" db="EMBL/GenBank/DDBJ databases">
        <authorList>
            <person name="Lanie J.A."/>
            <person name="Ng W.-L."/>
            <person name="Kazmierczak K.M."/>
            <person name="Andrzejewski T.M."/>
            <person name="Davidsen T.M."/>
            <person name="Wayne K.J."/>
            <person name="Tettelin H."/>
            <person name="Glass J.I."/>
            <person name="Rusch D."/>
            <person name="Podicherti R."/>
            <person name="Tsui H.-C.T."/>
            <person name="Winkler M.E."/>
        </authorList>
    </citation>
    <scope>NUCLEOTIDE SEQUENCE</scope>
</reference>
<name>A0A382CQI4_9ZZZZ</name>
<gene>
    <name evidence="4" type="ORF">METZ01_LOCUS180936</name>
</gene>
<dbReference type="Gene3D" id="3.40.50.10490">
    <property type="entry name" value="Glucose-6-phosphate isomerase like protein, domain 1"/>
    <property type="match status" value="2"/>
</dbReference>
<dbReference type="GO" id="GO:0006094">
    <property type="term" value="P:gluconeogenesis"/>
    <property type="evidence" value="ECO:0007669"/>
    <property type="project" value="UniProtKB-KW"/>
</dbReference>
<proteinExistence type="predicted"/>
<keyword evidence="3" id="KW-0413">Isomerase</keyword>
<evidence type="ECO:0000256" key="1">
    <source>
        <dbReference type="ARBA" id="ARBA00022432"/>
    </source>
</evidence>
<dbReference type="GO" id="GO:0004347">
    <property type="term" value="F:glucose-6-phosphate isomerase activity"/>
    <property type="evidence" value="ECO:0007669"/>
    <property type="project" value="InterPro"/>
</dbReference>
<keyword evidence="2" id="KW-0324">Glycolysis</keyword>
<dbReference type="GO" id="GO:0005829">
    <property type="term" value="C:cytosol"/>
    <property type="evidence" value="ECO:0007669"/>
    <property type="project" value="TreeGrafter"/>
</dbReference>
<keyword evidence="1" id="KW-0312">Gluconeogenesis</keyword>
<dbReference type="Pfam" id="PF00342">
    <property type="entry name" value="PGI"/>
    <property type="match status" value="1"/>
</dbReference>
<dbReference type="EMBL" id="UINC01035532">
    <property type="protein sequence ID" value="SVB28082.1"/>
    <property type="molecule type" value="Genomic_DNA"/>
</dbReference>
<dbReference type="GO" id="GO:0048029">
    <property type="term" value="F:monosaccharide binding"/>
    <property type="evidence" value="ECO:0007669"/>
    <property type="project" value="TreeGrafter"/>
</dbReference>
<dbReference type="PRINTS" id="PR00662">
    <property type="entry name" value="G6PISOMERASE"/>
</dbReference>
<dbReference type="GO" id="GO:0006096">
    <property type="term" value="P:glycolytic process"/>
    <property type="evidence" value="ECO:0007669"/>
    <property type="project" value="UniProtKB-KW"/>
</dbReference>
<sequence length="403" mass="45922">MITNFTNINFEKDIILPKNIESLNEKIKKICKELPSLNILRDNSLLEYTIEQTEKFKKNKKNFVVFGTGGSNLGARALINILTDQPKNILFFDNIDPLFFQNQLVNLDIKSTGFIVISKSGTTPETLSQFGSVINIANEKNILEKLYENSLVVTEFKNSPLYNIAKRNNCILLEHKKDIGGRYSIFSNVGMIPAILADLDVKKIHEGALRTIEKNNFVNSLKFAQIFKFCSSNNYLSNVMMTYSDGLNYFGKWYLQLWAESIGKNNKGVTPLHAIGTTDQHSQLQLYLDGPKDKFFTFIKSNYKNKGLKIDLEIMKEESVNYLVNKTMGDLMHAEQDATIDTFKLNNFKFREILLEEINEESIGSLMAESIIETIAACIYFDVDPFDQPAVEQGKILTKKYLS</sequence>
<dbReference type="GO" id="GO:0097367">
    <property type="term" value="F:carbohydrate derivative binding"/>
    <property type="evidence" value="ECO:0007669"/>
    <property type="project" value="InterPro"/>
</dbReference>
<dbReference type="AlphaFoldDB" id="A0A382CQI4"/>
<dbReference type="InterPro" id="IPR001672">
    <property type="entry name" value="G6P_Isomerase"/>
</dbReference>
<dbReference type="SUPFAM" id="SSF53697">
    <property type="entry name" value="SIS domain"/>
    <property type="match status" value="1"/>
</dbReference>
<dbReference type="PROSITE" id="PS51463">
    <property type="entry name" value="P_GLUCOSE_ISOMERASE_3"/>
    <property type="match status" value="1"/>
</dbReference>
<dbReference type="GO" id="GO:0051156">
    <property type="term" value="P:glucose 6-phosphate metabolic process"/>
    <property type="evidence" value="ECO:0007669"/>
    <property type="project" value="TreeGrafter"/>
</dbReference>
<evidence type="ECO:0000313" key="4">
    <source>
        <dbReference type="EMBL" id="SVB28082.1"/>
    </source>
</evidence>
<accession>A0A382CQI4</accession>
<protein>
    <submittedName>
        <fullName evidence="4">Uncharacterized protein</fullName>
    </submittedName>
</protein>
<dbReference type="PANTHER" id="PTHR11469">
    <property type="entry name" value="GLUCOSE-6-PHOSPHATE ISOMERASE"/>
    <property type="match status" value="1"/>
</dbReference>
<evidence type="ECO:0000256" key="2">
    <source>
        <dbReference type="ARBA" id="ARBA00023152"/>
    </source>
</evidence>
<dbReference type="PANTHER" id="PTHR11469:SF1">
    <property type="entry name" value="GLUCOSE-6-PHOSPHATE ISOMERASE"/>
    <property type="match status" value="1"/>
</dbReference>
<organism evidence="4">
    <name type="scientific">marine metagenome</name>
    <dbReference type="NCBI Taxonomy" id="408172"/>
    <lineage>
        <taxon>unclassified sequences</taxon>
        <taxon>metagenomes</taxon>
        <taxon>ecological metagenomes</taxon>
    </lineage>
</organism>
<dbReference type="InterPro" id="IPR046348">
    <property type="entry name" value="SIS_dom_sf"/>
</dbReference>
<evidence type="ECO:0000256" key="3">
    <source>
        <dbReference type="ARBA" id="ARBA00023235"/>
    </source>
</evidence>
<dbReference type="CDD" id="cd05016">
    <property type="entry name" value="SIS_PGI_2"/>
    <property type="match status" value="1"/>
</dbReference>
<dbReference type="InterPro" id="IPR035482">
    <property type="entry name" value="SIS_PGI_2"/>
</dbReference>